<gene>
    <name evidence="2" type="ORF">AAFF_G00394320</name>
</gene>
<evidence type="ECO:0000313" key="3">
    <source>
        <dbReference type="Proteomes" id="UP001221898"/>
    </source>
</evidence>
<reference evidence="2" key="1">
    <citation type="journal article" date="2023" name="Science">
        <title>Genome structures resolve the early diversification of teleost fishes.</title>
        <authorList>
            <person name="Parey E."/>
            <person name="Louis A."/>
            <person name="Montfort J."/>
            <person name="Bouchez O."/>
            <person name="Roques C."/>
            <person name="Iampietro C."/>
            <person name="Lluch J."/>
            <person name="Castinel A."/>
            <person name="Donnadieu C."/>
            <person name="Desvignes T."/>
            <person name="Floi Bucao C."/>
            <person name="Jouanno E."/>
            <person name="Wen M."/>
            <person name="Mejri S."/>
            <person name="Dirks R."/>
            <person name="Jansen H."/>
            <person name="Henkel C."/>
            <person name="Chen W.J."/>
            <person name="Zahm M."/>
            <person name="Cabau C."/>
            <person name="Klopp C."/>
            <person name="Thompson A.W."/>
            <person name="Robinson-Rechavi M."/>
            <person name="Braasch I."/>
            <person name="Lecointre G."/>
            <person name="Bobe J."/>
            <person name="Postlethwait J.H."/>
            <person name="Berthelot C."/>
            <person name="Roest Crollius H."/>
            <person name="Guiguen Y."/>
        </authorList>
    </citation>
    <scope>NUCLEOTIDE SEQUENCE</scope>
    <source>
        <strain evidence="2">NC1722</strain>
    </source>
</reference>
<keyword evidence="3" id="KW-1185">Reference proteome</keyword>
<dbReference type="EMBL" id="JAINUG010000075">
    <property type="protein sequence ID" value="KAJ8400663.1"/>
    <property type="molecule type" value="Genomic_DNA"/>
</dbReference>
<proteinExistence type="predicted"/>
<protein>
    <submittedName>
        <fullName evidence="2">Uncharacterized protein</fullName>
    </submittedName>
</protein>
<evidence type="ECO:0000313" key="2">
    <source>
        <dbReference type="EMBL" id="KAJ8400663.1"/>
    </source>
</evidence>
<comment type="caution">
    <text evidence="2">The sequence shown here is derived from an EMBL/GenBank/DDBJ whole genome shotgun (WGS) entry which is preliminary data.</text>
</comment>
<organism evidence="2 3">
    <name type="scientific">Aldrovandia affinis</name>
    <dbReference type="NCBI Taxonomy" id="143900"/>
    <lineage>
        <taxon>Eukaryota</taxon>
        <taxon>Metazoa</taxon>
        <taxon>Chordata</taxon>
        <taxon>Craniata</taxon>
        <taxon>Vertebrata</taxon>
        <taxon>Euteleostomi</taxon>
        <taxon>Actinopterygii</taxon>
        <taxon>Neopterygii</taxon>
        <taxon>Teleostei</taxon>
        <taxon>Notacanthiformes</taxon>
        <taxon>Halosauridae</taxon>
        <taxon>Aldrovandia</taxon>
    </lineage>
</organism>
<feature type="region of interest" description="Disordered" evidence="1">
    <location>
        <begin position="1"/>
        <end position="24"/>
    </location>
</feature>
<dbReference type="Proteomes" id="UP001221898">
    <property type="component" value="Unassembled WGS sequence"/>
</dbReference>
<accession>A0AAD7WKZ3</accession>
<evidence type="ECO:0000256" key="1">
    <source>
        <dbReference type="SAM" id="MobiDB-lite"/>
    </source>
</evidence>
<dbReference type="AlphaFoldDB" id="A0AAD7WKZ3"/>
<feature type="region of interest" description="Disordered" evidence="1">
    <location>
        <begin position="87"/>
        <end position="116"/>
    </location>
</feature>
<name>A0AAD7WKZ3_9TELE</name>
<sequence>MDHAAGPPGPIPATRSARSQRGERKAIKFHEQGWEVPRGAERGLHVYADICFASGEQLGRTLHPRLWKELSARVQRGAVTLAFRQDADRIGPGADSGGPGQESCQIQRHDRRCPAL</sequence>